<accession>A0A382QUT6</accession>
<organism evidence="2">
    <name type="scientific">marine metagenome</name>
    <dbReference type="NCBI Taxonomy" id="408172"/>
    <lineage>
        <taxon>unclassified sequences</taxon>
        <taxon>metagenomes</taxon>
        <taxon>ecological metagenomes</taxon>
    </lineage>
</organism>
<reference evidence="2" key="1">
    <citation type="submission" date="2018-05" db="EMBL/GenBank/DDBJ databases">
        <authorList>
            <person name="Lanie J.A."/>
            <person name="Ng W.-L."/>
            <person name="Kazmierczak K.M."/>
            <person name="Andrzejewski T.M."/>
            <person name="Davidsen T.M."/>
            <person name="Wayne K.J."/>
            <person name="Tettelin H."/>
            <person name="Glass J.I."/>
            <person name="Rusch D."/>
            <person name="Podicherti R."/>
            <person name="Tsui H.-C.T."/>
            <person name="Winkler M.E."/>
        </authorList>
    </citation>
    <scope>NUCLEOTIDE SEQUENCE</scope>
</reference>
<dbReference type="EMBL" id="UINC01116726">
    <property type="protein sequence ID" value="SVC88668.1"/>
    <property type="molecule type" value="Genomic_DNA"/>
</dbReference>
<gene>
    <name evidence="2" type="ORF">METZ01_LOCUS341522</name>
</gene>
<feature type="transmembrane region" description="Helical" evidence="1">
    <location>
        <begin position="43"/>
        <end position="66"/>
    </location>
</feature>
<dbReference type="AlphaFoldDB" id="A0A382QUT6"/>
<protein>
    <submittedName>
        <fullName evidence="2">Uncharacterized protein</fullName>
    </submittedName>
</protein>
<name>A0A382QUT6_9ZZZZ</name>
<proteinExistence type="predicted"/>
<keyword evidence="1" id="KW-0472">Membrane</keyword>
<keyword evidence="1" id="KW-0812">Transmembrane</keyword>
<evidence type="ECO:0000256" key="1">
    <source>
        <dbReference type="SAM" id="Phobius"/>
    </source>
</evidence>
<evidence type="ECO:0000313" key="2">
    <source>
        <dbReference type="EMBL" id="SVC88668.1"/>
    </source>
</evidence>
<sequence>MSNQESAGGIKFLCLFIPLLGLILYLVWKDEKPVAATECGKFAIYGVIGWVIYTIVSFVIGGMMMFDAFNTINSY</sequence>
<feature type="transmembrane region" description="Helical" evidence="1">
    <location>
        <begin position="12"/>
        <end position="28"/>
    </location>
</feature>
<keyword evidence="1" id="KW-1133">Transmembrane helix</keyword>